<gene>
    <name evidence="3" type="ORF">S01H1_08766</name>
</gene>
<keyword evidence="2" id="KW-0812">Transmembrane</keyword>
<feature type="transmembrane region" description="Helical" evidence="2">
    <location>
        <begin position="29"/>
        <end position="55"/>
    </location>
</feature>
<evidence type="ECO:0000313" key="3">
    <source>
        <dbReference type="EMBL" id="GAF78951.1"/>
    </source>
</evidence>
<organism evidence="3">
    <name type="scientific">marine sediment metagenome</name>
    <dbReference type="NCBI Taxonomy" id="412755"/>
    <lineage>
        <taxon>unclassified sequences</taxon>
        <taxon>metagenomes</taxon>
        <taxon>ecological metagenomes</taxon>
    </lineage>
</organism>
<dbReference type="EMBL" id="BARS01004485">
    <property type="protein sequence ID" value="GAF78951.1"/>
    <property type="molecule type" value="Genomic_DNA"/>
</dbReference>
<feature type="transmembrane region" description="Helical" evidence="2">
    <location>
        <begin position="67"/>
        <end position="92"/>
    </location>
</feature>
<feature type="transmembrane region" description="Helical" evidence="2">
    <location>
        <begin position="167"/>
        <end position="190"/>
    </location>
</feature>
<comment type="caution">
    <text evidence="3">The sequence shown here is derived from an EMBL/GenBank/DDBJ whole genome shotgun (WGS) entry which is preliminary data.</text>
</comment>
<feature type="region of interest" description="Disordered" evidence="1">
    <location>
        <begin position="238"/>
        <end position="259"/>
    </location>
</feature>
<proteinExistence type="predicted"/>
<feature type="transmembrane region" description="Helical" evidence="2">
    <location>
        <begin position="122"/>
        <end position="147"/>
    </location>
</feature>
<keyword evidence="2" id="KW-1133">Transmembrane helix</keyword>
<keyword evidence="2" id="KW-0472">Membrane</keyword>
<dbReference type="AlphaFoldDB" id="X0SV11"/>
<evidence type="ECO:0000256" key="2">
    <source>
        <dbReference type="SAM" id="Phobius"/>
    </source>
</evidence>
<protein>
    <submittedName>
        <fullName evidence="3">Uncharacterized protein</fullName>
    </submittedName>
</protein>
<name>X0SV11_9ZZZZ</name>
<sequence>MPRTRRKAPDREPNPLDVYSSWDLRYAKLIYYGFILGTVIVVLGVWGVLINFLFSKGAWDVWLDLDLGFQIAIIAGAVTGHLFLLVLFYTLFRGGMVRLCQIMFKDRLIANKWTDYYGLRMLIGVALLGLYVTLISVVIGLLPSAFLDVVQKVWDWQVEKFKDYPGMWIMWVGLLVFIFVVIIFIGIMIWNKGVFWVLSHVKEIEEEIEIEENIKKEAIKNSDERTLRDIYKKEMGQKPIHRGRETSGYREWKDKLGIK</sequence>
<evidence type="ECO:0000256" key="1">
    <source>
        <dbReference type="SAM" id="MobiDB-lite"/>
    </source>
</evidence>
<reference evidence="3" key="1">
    <citation type="journal article" date="2014" name="Front. Microbiol.">
        <title>High frequency of phylogenetically diverse reductive dehalogenase-homologous genes in deep subseafloor sedimentary metagenomes.</title>
        <authorList>
            <person name="Kawai M."/>
            <person name="Futagami T."/>
            <person name="Toyoda A."/>
            <person name="Takaki Y."/>
            <person name="Nishi S."/>
            <person name="Hori S."/>
            <person name="Arai W."/>
            <person name="Tsubouchi T."/>
            <person name="Morono Y."/>
            <person name="Uchiyama I."/>
            <person name="Ito T."/>
            <person name="Fujiyama A."/>
            <person name="Inagaki F."/>
            <person name="Takami H."/>
        </authorList>
    </citation>
    <scope>NUCLEOTIDE SEQUENCE</scope>
    <source>
        <strain evidence="3">Expedition CK06-06</strain>
    </source>
</reference>
<accession>X0SV11</accession>